<proteinExistence type="predicted"/>
<dbReference type="EMBL" id="BK015555">
    <property type="protein sequence ID" value="DAE12671.1"/>
    <property type="molecule type" value="Genomic_DNA"/>
</dbReference>
<organism evidence="1">
    <name type="scientific">Siphoviridae sp. ctOCb13</name>
    <dbReference type="NCBI Taxonomy" id="2825477"/>
    <lineage>
        <taxon>Viruses</taxon>
        <taxon>Duplodnaviria</taxon>
        <taxon>Heunggongvirae</taxon>
        <taxon>Uroviricota</taxon>
        <taxon>Caudoviricetes</taxon>
    </lineage>
</organism>
<name>A0A8S5Q013_9CAUD</name>
<protein>
    <submittedName>
        <fullName evidence="1">Uncharacterized protein</fullName>
    </submittedName>
</protein>
<evidence type="ECO:0000313" key="1">
    <source>
        <dbReference type="EMBL" id="DAE12671.1"/>
    </source>
</evidence>
<reference evidence="1" key="1">
    <citation type="journal article" date="2021" name="Proc. Natl. Acad. Sci. U.S.A.">
        <title>A Catalog of Tens of Thousands of Viruses from Human Metagenomes Reveals Hidden Associations with Chronic Diseases.</title>
        <authorList>
            <person name="Tisza M.J."/>
            <person name="Buck C.B."/>
        </authorList>
    </citation>
    <scope>NUCLEOTIDE SEQUENCE</scope>
    <source>
        <strain evidence="1">CtOCb13</strain>
    </source>
</reference>
<accession>A0A8S5Q013</accession>
<sequence length="85" mass="10170">MTFKDYLMSLTWRSFAKYPEQGDTIYIHCFTDDDCHHKFAKVNFFNAVSLDFQKIVQKTPNNHKWQFSWLPAKPIEENYDKSTAD</sequence>